<protein>
    <submittedName>
        <fullName evidence="1">Uncharacterized protein</fullName>
    </submittedName>
</protein>
<keyword evidence="2" id="KW-1185">Reference proteome</keyword>
<feature type="non-terminal residue" evidence="1">
    <location>
        <position position="1"/>
    </location>
</feature>
<proteinExistence type="predicted"/>
<evidence type="ECO:0000313" key="1">
    <source>
        <dbReference type="EMBL" id="KAF6154960.1"/>
    </source>
</evidence>
<evidence type="ECO:0000313" key="2">
    <source>
        <dbReference type="Proteomes" id="UP000541444"/>
    </source>
</evidence>
<comment type="caution">
    <text evidence="1">The sequence shown here is derived from an EMBL/GenBank/DDBJ whole genome shotgun (WGS) entry which is preliminary data.</text>
</comment>
<accession>A0A7J7MJI5</accession>
<dbReference type="EMBL" id="JACGCM010001448">
    <property type="protein sequence ID" value="KAF6154960.1"/>
    <property type="molecule type" value="Genomic_DNA"/>
</dbReference>
<organism evidence="1 2">
    <name type="scientific">Kingdonia uniflora</name>
    <dbReference type="NCBI Taxonomy" id="39325"/>
    <lineage>
        <taxon>Eukaryota</taxon>
        <taxon>Viridiplantae</taxon>
        <taxon>Streptophyta</taxon>
        <taxon>Embryophyta</taxon>
        <taxon>Tracheophyta</taxon>
        <taxon>Spermatophyta</taxon>
        <taxon>Magnoliopsida</taxon>
        <taxon>Ranunculales</taxon>
        <taxon>Circaeasteraceae</taxon>
        <taxon>Kingdonia</taxon>
    </lineage>
</organism>
<gene>
    <name evidence="1" type="ORF">GIB67_018397</name>
</gene>
<reference evidence="1 2" key="1">
    <citation type="journal article" date="2020" name="IScience">
        <title>Genome Sequencing of the Endangered Kingdonia uniflora (Circaeasteraceae, Ranunculales) Reveals Potential Mechanisms of Evolutionary Specialization.</title>
        <authorList>
            <person name="Sun Y."/>
            <person name="Deng T."/>
            <person name="Zhang A."/>
            <person name="Moore M.J."/>
            <person name="Landis J.B."/>
            <person name="Lin N."/>
            <person name="Zhang H."/>
            <person name="Zhang X."/>
            <person name="Huang J."/>
            <person name="Zhang X."/>
            <person name="Sun H."/>
            <person name="Wang H."/>
        </authorList>
    </citation>
    <scope>NUCLEOTIDE SEQUENCE [LARGE SCALE GENOMIC DNA]</scope>
    <source>
        <strain evidence="1">TB1705</strain>
        <tissue evidence="1">Leaf</tissue>
    </source>
</reference>
<dbReference type="AlphaFoldDB" id="A0A7J7MJI5"/>
<dbReference type="Proteomes" id="UP000541444">
    <property type="component" value="Unassembled WGS sequence"/>
</dbReference>
<name>A0A7J7MJI5_9MAGN</name>
<sequence>SSCGAVGVSIKGNINLLIKSETFFAAHCLNISYYPRPCETRKVCIRPIQSRIIRLVQKLSIF</sequence>